<sequence length="36" mass="4248">MPWRVSARGIVIYIHTCMHVYTYTYTCTLICTTVIH</sequence>
<evidence type="ECO:0000313" key="1">
    <source>
        <dbReference type="EMBL" id="KAL0133226.1"/>
    </source>
</evidence>
<dbReference type="Proteomes" id="UP001430953">
    <property type="component" value="Unassembled WGS sequence"/>
</dbReference>
<dbReference type="AlphaFoldDB" id="A0AAW2H0Y7"/>
<organism evidence="1 2">
    <name type="scientific">Cardiocondyla obscurior</name>
    <dbReference type="NCBI Taxonomy" id="286306"/>
    <lineage>
        <taxon>Eukaryota</taxon>
        <taxon>Metazoa</taxon>
        <taxon>Ecdysozoa</taxon>
        <taxon>Arthropoda</taxon>
        <taxon>Hexapoda</taxon>
        <taxon>Insecta</taxon>
        <taxon>Pterygota</taxon>
        <taxon>Neoptera</taxon>
        <taxon>Endopterygota</taxon>
        <taxon>Hymenoptera</taxon>
        <taxon>Apocrita</taxon>
        <taxon>Aculeata</taxon>
        <taxon>Formicoidea</taxon>
        <taxon>Formicidae</taxon>
        <taxon>Myrmicinae</taxon>
        <taxon>Cardiocondyla</taxon>
    </lineage>
</organism>
<evidence type="ECO:0000313" key="2">
    <source>
        <dbReference type="Proteomes" id="UP001430953"/>
    </source>
</evidence>
<dbReference type="EMBL" id="JADYXP020000001">
    <property type="protein sequence ID" value="KAL0133226.1"/>
    <property type="molecule type" value="Genomic_DNA"/>
</dbReference>
<gene>
    <name evidence="1" type="ORF">PUN28_000770</name>
</gene>
<protein>
    <submittedName>
        <fullName evidence="1">Uncharacterized protein</fullName>
    </submittedName>
</protein>
<name>A0AAW2H0Y7_9HYME</name>
<keyword evidence="2" id="KW-1185">Reference proteome</keyword>
<proteinExistence type="predicted"/>
<accession>A0AAW2H0Y7</accession>
<comment type="caution">
    <text evidence="1">The sequence shown here is derived from an EMBL/GenBank/DDBJ whole genome shotgun (WGS) entry which is preliminary data.</text>
</comment>
<reference evidence="1 2" key="1">
    <citation type="submission" date="2023-03" db="EMBL/GenBank/DDBJ databases">
        <title>High recombination rates correlate with genetic variation in Cardiocondyla obscurior ants.</title>
        <authorList>
            <person name="Errbii M."/>
        </authorList>
    </citation>
    <scope>NUCLEOTIDE SEQUENCE [LARGE SCALE GENOMIC DNA]</scope>
    <source>
        <strain evidence="1">Alpha-2009</strain>
        <tissue evidence="1">Whole body</tissue>
    </source>
</reference>